<keyword evidence="9" id="KW-1185">Reference proteome</keyword>
<dbReference type="InterPro" id="IPR003660">
    <property type="entry name" value="HAMP_dom"/>
</dbReference>
<evidence type="ECO:0000313" key="9">
    <source>
        <dbReference type="Proteomes" id="UP000295453"/>
    </source>
</evidence>
<feature type="transmembrane region" description="Helical" evidence="5">
    <location>
        <begin position="27"/>
        <end position="51"/>
    </location>
</feature>
<dbReference type="GO" id="GO:0016020">
    <property type="term" value="C:membrane"/>
    <property type="evidence" value="ECO:0007669"/>
    <property type="project" value="InterPro"/>
</dbReference>
<dbReference type="PANTHER" id="PTHR16305:SF28">
    <property type="entry name" value="GUANYLATE CYCLASE DOMAIN-CONTAINING PROTEIN"/>
    <property type="match status" value="1"/>
</dbReference>
<evidence type="ECO:0000256" key="1">
    <source>
        <dbReference type="ARBA" id="ARBA00022692"/>
    </source>
</evidence>
<feature type="domain" description="Guanylate cyclase" evidence="6">
    <location>
        <begin position="341"/>
        <end position="465"/>
    </location>
</feature>
<dbReference type="GO" id="GO:0009190">
    <property type="term" value="P:cyclic nucleotide biosynthetic process"/>
    <property type="evidence" value="ECO:0007669"/>
    <property type="project" value="InterPro"/>
</dbReference>
<dbReference type="Pfam" id="PF00672">
    <property type="entry name" value="HAMP"/>
    <property type="match status" value="1"/>
</dbReference>
<dbReference type="CDD" id="cd06225">
    <property type="entry name" value="HAMP"/>
    <property type="match status" value="1"/>
</dbReference>
<keyword evidence="5" id="KW-0472">Membrane</keyword>
<gene>
    <name evidence="8" type="ORF">EPD65_01215</name>
</gene>
<feature type="transmembrane region" description="Helical" evidence="5">
    <location>
        <begin position="233"/>
        <end position="255"/>
    </location>
</feature>
<reference evidence="8 9" key="1">
    <citation type="submission" date="2019-03" db="EMBL/GenBank/DDBJ databases">
        <authorList>
            <person name="Kim M.K.M."/>
        </authorList>
    </citation>
    <scope>NUCLEOTIDE SEQUENCE [LARGE SCALE GENOMIC DNA]</scope>
    <source>
        <strain evidence="8 9">18JY15-6</strain>
    </source>
</reference>
<dbReference type="GO" id="GO:0005737">
    <property type="term" value="C:cytoplasm"/>
    <property type="evidence" value="ECO:0007669"/>
    <property type="project" value="TreeGrafter"/>
</dbReference>
<dbReference type="GO" id="GO:0004016">
    <property type="term" value="F:adenylate cyclase activity"/>
    <property type="evidence" value="ECO:0007669"/>
    <property type="project" value="UniProtKB-ARBA"/>
</dbReference>
<dbReference type="Proteomes" id="UP000295453">
    <property type="component" value="Unassembled WGS sequence"/>
</dbReference>
<protein>
    <submittedName>
        <fullName evidence="8">Adenylate/guanylate cyclase domain-containing protein</fullName>
    </submittedName>
</protein>
<dbReference type="GO" id="GO:0035556">
    <property type="term" value="P:intracellular signal transduction"/>
    <property type="evidence" value="ECO:0007669"/>
    <property type="project" value="InterPro"/>
</dbReference>
<accession>A0A4R1CIQ6</accession>
<keyword evidence="3" id="KW-0067">ATP-binding</keyword>
<sequence length="521" mass="55102">MTPMVRSPASARDRLVRWLYRRCGTKASYWLVMAAAQGTSSVLVAGVTVALLATYFDPPLAEVLPVVVVGGALTILSIGYAALRTRPLLVRFQEWRTKAEPTDRETAEVWHLAATNTWATFRRHAARINVLAVVPATAVAAWRWDAGWGGAAAMALACAVPAYYGTAVNYSIGELLARPMLDEIAERLPDDVDFRPGGLSLARRFKLAVPAYTTTASMLTVGLLGHADGARALAITTVVALAVGIGLALELTVLLGDAVTGPVRRIRVQLGRVRSGDFSARTPVVTSDELGELAHDVNTMTHGLAEREEIRAAFGTYMDRGVVDLILSGEVPPEGVEVTVSILFCDVRGFTSYAEQATAPEVIATLNEMFAAIVPVVEKHGGHVDKFLGDGMLAVFGSPRPLADHADRAVEAACEIVRVVADGPSGLTVAAGVNSGTVVAGPLGGAGRLNFSVIGDAVNVAARVEAATRQTGDDVLITDATRRLLVGDRTFEPRGGMALKGKAEPVELFAPRELSRVPGRT</sequence>
<dbReference type="SMART" id="SM00304">
    <property type="entry name" value="HAMP"/>
    <property type="match status" value="1"/>
</dbReference>
<dbReference type="InterPro" id="IPR001054">
    <property type="entry name" value="A/G_cyclase"/>
</dbReference>
<dbReference type="InterPro" id="IPR029787">
    <property type="entry name" value="Nucleotide_cyclase"/>
</dbReference>
<dbReference type="SUPFAM" id="SSF55073">
    <property type="entry name" value="Nucleotide cyclase"/>
    <property type="match status" value="1"/>
</dbReference>
<evidence type="ECO:0000256" key="4">
    <source>
        <dbReference type="ARBA" id="ARBA00022989"/>
    </source>
</evidence>
<evidence type="ECO:0000256" key="2">
    <source>
        <dbReference type="ARBA" id="ARBA00022741"/>
    </source>
</evidence>
<dbReference type="PROSITE" id="PS50125">
    <property type="entry name" value="GUANYLATE_CYCLASE_2"/>
    <property type="match status" value="1"/>
</dbReference>
<dbReference type="PANTHER" id="PTHR16305">
    <property type="entry name" value="TESTICULAR SOLUBLE ADENYLYL CYCLASE"/>
    <property type="match status" value="1"/>
</dbReference>
<dbReference type="GO" id="GO:0005524">
    <property type="term" value="F:ATP binding"/>
    <property type="evidence" value="ECO:0007669"/>
    <property type="project" value="UniProtKB-KW"/>
</dbReference>
<dbReference type="OrthoDB" id="5476461at2"/>
<evidence type="ECO:0000256" key="3">
    <source>
        <dbReference type="ARBA" id="ARBA00022840"/>
    </source>
</evidence>
<dbReference type="Gene3D" id="3.30.70.1230">
    <property type="entry name" value="Nucleotide cyclase"/>
    <property type="match status" value="1"/>
</dbReference>
<evidence type="ECO:0000256" key="5">
    <source>
        <dbReference type="SAM" id="Phobius"/>
    </source>
</evidence>
<dbReference type="PROSITE" id="PS50885">
    <property type="entry name" value="HAMP"/>
    <property type="match status" value="1"/>
</dbReference>
<evidence type="ECO:0000259" key="7">
    <source>
        <dbReference type="PROSITE" id="PS50885"/>
    </source>
</evidence>
<evidence type="ECO:0000313" key="8">
    <source>
        <dbReference type="EMBL" id="TCJ31220.1"/>
    </source>
</evidence>
<dbReference type="Gene3D" id="6.10.340.10">
    <property type="match status" value="1"/>
</dbReference>
<dbReference type="SUPFAM" id="SSF158472">
    <property type="entry name" value="HAMP domain-like"/>
    <property type="match status" value="1"/>
</dbReference>
<feature type="transmembrane region" description="Helical" evidence="5">
    <location>
        <begin position="207"/>
        <end position="227"/>
    </location>
</feature>
<dbReference type="CDD" id="cd07302">
    <property type="entry name" value="CHD"/>
    <property type="match status" value="1"/>
</dbReference>
<feature type="transmembrane region" description="Helical" evidence="5">
    <location>
        <begin position="63"/>
        <end position="83"/>
    </location>
</feature>
<evidence type="ECO:0000259" key="6">
    <source>
        <dbReference type="PROSITE" id="PS50125"/>
    </source>
</evidence>
<organism evidence="8 9">
    <name type="scientific">Nocardioides jejuensis</name>
    <dbReference type="NCBI Taxonomy" id="2502782"/>
    <lineage>
        <taxon>Bacteria</taxon>
        <taxon>Bacillati</taxon>
        <taxon>Actinomycetota</taxon>
        <taxon>Actinomycetes</taxon>
        <taxon>Propionibacteriales</taxon>
        <taxon>Nocardioidaceae</taxon>
        <taxon>Nocardioides</taxon>
    </lineage>
</organism>
<keyword evidence="4 5" id="KW-1133">Transmembrane helix</keyword>
<dbReference type="Pfam" id="PF00211">
    <property type="entry name" value="Guanylate_cyc"/>
    <property type="match status" value="1"/>
</dbReference>
<name>A0A4R1CIQ6_9ACTN</name>
<feature type="domain" description="HAMP" evidence="7">
    <location>
        <begin position="257"/>
        <end position="309"/>
    </location>
</feature>
<comment type="caution">
    <text evidence="8">The sequence shown here is derived from an EMBL/GenBank/DDBJ whole genome shotgun (WGS) entry which is preliminary data.</text>
</comment>
<proteinExistence type="predicted"/>
<dbReference type="EMBL" id="SJZJ01000001">
    <property type="protein sequence ID" value="TCJ31220.1"/>
    <property type="molecule type" value="Genomic_DNA"/>
</dbReference>
<keyword evidence="2" id="KW-0547">Nucleotide-binding</keyword>
<dbReference type="SMART" id="SM00044">
    <property type="entry name" value="CYCc"/>
    <property type="match status" value="1"/>
</dbReference>
<dbReference type="AlphaFoldDB" id="A0A4R1CIQ6"/>
<keyword evidence="1 5" id="KW-0812">Transmembrane</keyword>